<protein>
    <recommendedName>
        <fullName evidence="2">Glycosyltransferase</fullName>
    </recommendedName>
</protein>
<evidence type="ECO:0008006" key="2">
    <source>
        <dbReference type="Google" id="ProtNLM"/>
    </source>
</evidence>
<proteinExistence type="predicted"/>
<accession>A0A6C0IDK3</accession>
<evidence type="ECO:0000313" key="1">
    <source>
        <dbReference type="EMBL" id="QHT90506.1"/>
    </source>
</evidence>
<organism evidence="1">
    <name type="scientific">viral metagenome</name>
    <dbReference type="NCBI Taxonomy" id="1070528"/>
    <lineage>
        <taxon>unclassified sequences</taxon>
        <taxon>metagenomes</taxon>
        <taxon>organismal metagenomes</taxon>
    </lineage>
</organism>
<name>A0A6C0IDK3_9ZZZZ</name>
<dbReference type="EMBL" id="MN740154">
    <property type="protein sequence ID" value="QHT90506.1"/>
    <property type="molecule type" value="Genomic_DNA"/>
</dbReference>
<dbReference type="AlphaFoldDB" id="A0A6C0IDK3"/>
<reference evidence="1" key="1">
    <citation type="journal article" date="2020" name="Nature">
        <title>Giant virus diversity and host interactions through global metagenomics.</title>
        <authorList>
            <person name="Schulz F."/>
            <person name="Roux S."/>
            <person name="Paez-Espino D."/>
            <person name="Jungbluth S."/>
            <person name="Walsh D.A."/>
            <person name="Denef V.J."/>
            <person name="McMahon K.D."/>
            <person name="Konstantinidis K.T."/>
            <person name="Eloe-Fadrosh E.A."/>
            <person name="Kyrpides N.C."/>
            <person name="Woyke T."/>
        </authorList>
    </citation>
    <scope>NUCLEOTIDE SEQUENCE</scope>
    <source>
        <strain evidence="1">GVMAG-M-3300023184-68</strain>
    </source>
</reference>
<sequence>MSTKRSKTTNNKTKKIRTTSEYVVAIPTYNRSDILERKTLSTLQSGHVSANKIYIFLANEEEKKKYEAVIPKNLYHKMVVGKLGITNQRQFISRYFPEGKNIVSLDDDIEGLFRRKSEKILTKITNLDTFFKNAFQRLNQENLYLWGIYPVCNPFFMKPNTTTKLRFVIGALHGYINRHDKDLAFSGKSEQKEDYEQSIKYFLKDGGVLRFNDVSIKTKFHAPGGLGRTEERFKANEEAAKYLQKTYPDLVTIFHRKNGMAEVKLKNISGEDY</sequence>